<reference evidence="4" key="1">
    <citation type="journal article" date="2014" name="Genome Announc.">
        <title>Genome Sequence of Arthrobacter siccitolerans 4J27, a Xeroprotectant-Producing Desiccation-Tolerant Microorganism.</title>
        <authorList>
            <person name="Manzanera M."/>
            <person name="Santa-Cruz-Calvo L."/>
            <person name="Vilchez J.I."/>
            <person name="Garcia-Fontana C."/>
            <person name="Silva-Castro G.A."/>
            <person name="Calvo C."/>
            <person name="Gonzalez-Lopez J."/>
        </authorList>
    </citation>
    <scope>NUCLEOTIDE SEQUENCE [LARGE SCALE GENOMIC DNA]</scope>
    <source>
        <strain evidence="4">4J27</strain>
    </source>
</reference>
<evidence type="ECO:0000256" key="2">
    <source>
        <dbReference type="SAM" id="SignalP"/>
    </source>
</evidence>
<keyword evidence="1" id="KW-0472">Membrane</keyword>
<sequence length="147" mass="14236">MGTVLAAASALAVATAGAAAALSAPFGAAGHGGQYLAGHVLLGLGLGHSIAILLRTAVKRLFGRRAVRSAPKAPGLMAPEELPARPAAMVPAAAAAQATMAQATTPRATTPRATRAPAKAAQASAASVTVLPAPSAALVSLRGRHAA</sequence>
<organism evidence="3 4">
    <name type="scientific">Pseudarthrobacter siccitolerans</name>
    <dbReference type="NCBI Taxonomy" id="861266"/>
    <lineage>
        <taxon>Bacteria</taxon>
        <taxon>Bacillati</taxon>
        <taxon>Actinomycetota</taxon>
        <taxon>Actinomycetes</taxon>
        <taxon>Micrococcales</taxon>
        <taxon>Micrococcaceae</taxon>
        <taxon>Pseudarthrobacter</taxon>
    </lineage>
</organism>
<dbReference type="STRING" id="861266.ARTSIC4J27_2426"/>
<feature type="signal peptide" evidence="2">
    <location>
        <begin position="1"/>
        <end position="20"/>
    </location>
</feature>
<proteinExistence type="predicted"/>
<dbReference type="AlphaFoldDB" id="A0A024H3B7"/>
<evidence type="ECO:0000256" key="1">
    <source>
        <dbReference type="SAM" id="Phobius"/>
    </source>
</evidence>
<keyword evidence="1" id="KW-1133">Transmembrane helix</keyword>
<evidence type="ECO:0000313" key="3">
    <source>
        <dbReference type="EMBL" id="CCQ46463.1"/>
    </source>
</evidence>
<keyword evidence="1" id="KW-0812">Transmembrane</keyword>
<dbReference type="OrthoDB" id="10012258at2"/>
<evidence type="ECO:0000313" key="4">
    <source>
        <dbReference type="Proteomes" id="UP000035722"/>
    </source>
</evidence>
<dbReference type="EMBL" id="CAQI01000044">
    <property type="protein sequence ID" value="CCQ46463.1"/>
    <property type="molecule type" value="Genomic_DNA"/>
</dbReference>
<accession>A0A024H3B7</accession>
<name>A0A024H3B7_9MICC</name>
<comment type="caution">
    <text evidence="3">The sequence shown here is derived from an EMBL/GenBank/DDBJ whole genome shotgun (WGS) entry which is preliminary data.</text>
</comment>
<gene>
    <name evidence="3" type="ORF">ARTSIC4J27_2426</name>
</gene>
<dbReference type="Proteomes" id="UP000035722">
    <property type="component" value="Unassembled WGS sequence"/>
</dbReference>
<keyword evidence="4" id="KW-1185">Reference proteome</keyword>
<dbReference type="RefSeq" id="WP_050055378.1">
    <property type="nucleotide sequence ID" value="NZ_CAQI01000044.1"/>
</dbReference>
<keyword evidence="2" id="KW-0732">Signal</keyword>
<feature type="chain" id="PRO_5039054427" evidence="2">
    <location>
        <begin position="21"/>
        <end position="147"/>
    </location>
</feature>
<feature type="transmembrane region" description="Helical" evidence="1">
    <location>
        <begin position="39"/>
        <end position="58"/>
    </location>
</feature>
<protein>
    <submittedName>
        <fullName evidence="3">Uncharacterized protein</fullName>
    </submittedName>
</protein>